<proteinExistence type="predicted"/>
<name>A0A0S2KBE2_9GAMM</name>
<accession>A0A0S2KBE2</accession>
<dbReference type="Gene3D" id="3.40.630.10">
    <property type="entry name" value="Zn peptidases"/>
    <property type="match status" value="1"/>
</dbReference>
<sequence length="336" mass="36646">MRQLRELQATDLTAVPEDPEQFLDLLGGPTLITVPGVTDQRSRVVVTLLHGNEPSGLKAMIRYLRSGQQPVATLHLFIVSVSTALHPPMFTHRQIPGVRDMNRTFRPPFDDTPGQLAEHILCRISQLSPTVVVDIHNTSGAGPAFTVSPVLSEQHIALTGLFTHRMVVTDLQLGSLMEITAPHCPAITIECGGALGAAADELAYTGLCRLASVDNVFSWQDMPPLDLYHHPVRLELVNDCSIAYDALLAEPADICLLPDVDRFNFGVADTDVCLGRVRRPDCLRLKAGAGYMPVDDYFRILPDGSLHPAVPLKLFMVTTNASIARSDCLLYAVKKG</sequence>
<dbReference type="PATRIC" id="fig|1249552.3.peg.633"/>
<dbReference type="RefSeq" id="WP_058020859.1">
    <property type="nucleotide sequence ID" value="NZ_CP013189.1"/>
</dbReference>
<dbReference type="Proteomes" id="UP000065641">
    <property type="component" value="Chromosome"/>
</dbReference>
<evidence type="ECO:0000313" key="1">
    <source>
        <dbReference type="EMBL" id="ALO45311.1"/>
    </source>
</evidence>
<evidence type="ECO:0000313" key="2">
    <source>
        <dbReference type="Proteomes" id="UP000065641"/>
    </source>
</evidence>
<dbReference type="KEGG" id="pspi:PS2015_628"/>
<dbReference type="EMBL" id="CP013189">
    <property type="protein sequence ID" value="ALO45311.1"/>
    <property type="molecule type" value="Genomic_DNA"/>
</dbReference>
<dbReference type="OrthoDB" id="9782876at2"/>
<dbReference type="STRING" id="1249552.PS2015_628"/>
<reference evidence="1 2" key="1">
    <citation type="submission" date="2015-11" db="EMBL/GenBank/DDBJ databases">
        <authorList>
            <person name="Zhang Y."/>
            <person name="Guo Z."/>
        </authorList>
    </citation>
    <scope>NUCLEOTIDE SEQUENCE [LARGE SCALE GENOMIC DNA]</scope>
    <source>
        <strain evidence="1 2">KCTC 32221</strain>
    </source>
</reference>
<organism evidence="1 2">
    <name type="scientific">Pseudohongiella spirulinae</name>
    <dbReference type="NCBI Taxonomy" id="1249552"/>
    <lineage>
        <taxon>Bacteria</taxon>
        <taxon>Pseudomonadati</taxon>
        <taxon>Pseudomonadota</taxon>
        <taxon>Gammaproteobacteria</taxon>
        <taxon>Pseudomonadales</taxon>
        <taxon>Pseudohongiellaceae</taxon>
        <taxon>Pseudohongiella</taxon>
    </lineage>
</organism>
<evidence type="ECO:0008006" key="3">
    <source>
        <dbReference type="Google" id="ProtNLM"/>
    </source>
</evidence>
<dbReference type="SUPFAM" id="SSF53187">
    <property type="entry name" value="Zn-dependent exopeptidases"/>
    <property type="match status" value="1"/>
</dbReference>
<dbReference type="AlphaFoldDB" id="A0A0S2KBE2"/>
<keyword evidence="2" id="KW-1185">Reference proteome</keyword>
<gene>
    <name evidence="1" type="ORF">PS2015_628</name>
</gene>
<protein>
    <recommendedName>
        <fullName evidence="3">Succinylglutamate desuccinylase</fullName>
    </recommendedName>
</protein>